<keyword evidence="2 8" id="KW-0963">Cytoplasm</keyword>
<dbReference type="GO" id="GO:0046872">
    <property type="term" value="F:metal ion binding"/>
    <property type="evidence" value="ECO:0007669"/>
    <property type="project" value="UniProtKB-KW"/>
</dbReference>
<dbReference type="SFLD" id="SFLDG01061">
    <property type="entry name" value="methylthiotransferase"/>
    <property type="match status" value="1"/>
</dbReference>
<dbReference type="GO" id="GO:0051539">
    <property type="term" value="F:4 iron, 4 sulfur cluster binding"/>
    <property type="evidence" value="ECO:0007669"/>
    <property type="project" value="UniProtKB-UniRule"/>
</dbReference>
<evidence type="ECO:0000256" key="7">
    <source>
        <dbReference type="ARBA" id="ARBA00023014"/>
    </source>
</evidence>
<comment type="subcellular location">
    <subcellularLocation>
        <location evidence="8">Cytoplasm</location>
    </subcellularLocation>
</comment>
<keyword evidence="5 8" id="KW-0479">Metal-binding</keyword>
<evidence type="ECO:0000256" key="5">
    <source>
        <dbReference type="ARBA" id="ARBA00022723"/>
    </source>
</evidence>
<dbReference type="NCBIfam" id="TIGR00089">
    <property type="entry name" value="MiaB/RimO family radical SAM methylthiotransferase"/>
    <property type="match status" value="1"/>
</dbReference>
<dbReference type="Gene3D" id="3.80.30.20">
    <property type="entry name" value="tm_1862 like domain"/>
    <property type="match status" value="1"/>
</dbReference>
<dbReference type="Gene3D" id="2.40.50.140">
    <property type="entry name" value="Nucleic acid-binding proteins"/>
    <property type="match status" value="1"/>
</dbReference>
<dbReference type="InterPro" id="IPR007197">
    <property type="entry name" value="rSAM"/>
</dbReference>
<feature type="binding site" evidence="8">
    <location>
        <position position="45"/>
    </location>
    <ligand>
        <name>[4Fe-4S] cluster</name>
        <dbReference type="ChEBI" id="CHEBI:49883"/>
        <label>1</label>
    </ligand>
</feature>
<dbReference type="InterPro" id="IPR005839">
    <property type="entry name" value="Methylthiotransferase"/>
</dbReference>
<dbReference type="InterPro" id="IPR006638">
    <property type="entry name" value="Elp3/MiaA/NifB-like_rSAM"/>
</dbReference>
<dbReference type="RefSeq" id="WP_096258225.1">
    <property type="nucleotide sequence ID" value="NZ_BDME01000001.1"/>
</dbReference>
<dbReference type="InterPro" id="IPR023404">
    <property type="entry name" value="rSAM_horseshoe"/>
</dbReference>
<dbReference type="SFLD" id="SFLDF00274">
    <property type="entry name" value="ribosomal_protein_S12_methylth"/>
    <property type="match status" value="1"/>
</dbReference>
<dbReference type="InterPro" id="IPR038135">
    <property type="entry name" value="Methylthiotransferase_N_sf"/>
</dbReference>
<proteinExistence type="inferred from homology"/>
<comment type="cofactor">
    <cofactor evidence="8">
        <name>[4Fe-4S] cluster</name>
        <dbReference type="ChEBI" id="CHEBI:49883"/>
    </cofactor>
    <text evidence="8">Binds 2 [4Fe-4S] clusters. One cluster is coordinated with 3 cysteines and an exchangeable S-adenosyl-L-methionine.</text>
</comment>
<dbReference type="Pfam" id="PF00919">
    <property type="entry name" value="UPF0004"/>
    <property type="match status" value="1"/>
</dbReference>
<dbReference type="HAMAP" id="MF_01865">
    <property type="entry name" value="MTTase_RimO"/>
    <property type="match status" value="1"/>
</dbReference>
<dbReference type="InterPro" id="IPR020612">
    <property type="entry name" value="Methylthiotransferase_CS"/>
</dbReference>
<dbReference type="GO" id="GO:0006400">
    <property type="term" value="P:tRNA modification"/>
    <property type="evidence" value="ECO:0007669"/>
    <property type="project" value="InterPro"/>
</dbReference>
<dbReference type="SMART" id="SM00729">
    <property type="entry name" value="Elp3"/>
    <property type="match status" value="1"/>
</dbReference>
<dbReference type="Proteomes" id="UP000217944">
    <property type="component" value="Unassembled WGS sequence"/>
</dbReference>
<feature type="domain" description="Radical SAM core" evidence="10">
    <location>
        <begin position="131"/>
        <end position="358"/>
    </location>
</feature>
<dbReference type="InterPro" id="IPR012340">
    <property type="entry name" value="NA-bd_OB-fold"/>
</dbReference>
<keyword evidence="6 8" id="KW-0408">Iron</keyword>
<comment type="caution">
    <text evidence="11">The sequence shown here is derived from an EMBL/GenBank/DDBJ whole genome shotgun (WGS) entry which is preliminary data.</text>
</comment>
<evidence type="ECO:0000256" key="8">
    <source>
        <dbReference type="HAMAP-Rule" id="MF_01865"/>
    </source>
</evidence>
<evidence type="ECO:0000259" key="10">
    <source>
        <dbReference type="PROSITE" id="PS51918"/>
    </source>
</evidence>
<evidence type="ECO:0000256" key="4">
    <source>
        <dbReference type="ARBA" id="ARBA00022691"/>
    </source>
</evidence>
<sequence>MKKLYLASLGCVKNLIDSEVMLGRLKDYELTNNPNEADVIIVNTCGFIEAAKEESIETILSLAQFKKENALLAVTGCLSERYKDILPKEMPEVDIWSGVGDFNRIDELVKERKSKFSPNVYLIHNEERIITGSSYHAYIKLSEGCNQKCAFCAIPNFKGRLQSRPVEEIIDEIKRLKNKGYKDFSLASQDSSSYLKDFGIKDGLIKLIDEIDKIEGITVRILYLYPATTTKKLINRIFASPVVENYFDLPIQHISPKMLKIMKRPGSVDKLKSLLKEMRKEFSFVRTSVIVGHPGESEEDFEELKKFLKEYKFDRVNVFAYSDEEDTAAYKRKDKIPPEIIEKRLKEIEKIVKKTTINSFKKYIGKICKCYFDGLTEDGLFYTVRPKLWAPEVDGDILINESEVENLEVGNLYNVEIKELAGEELIGKITKSK</sequence>
<dbReference type="CDD" id="cd01335">
    <property type="entry name" value="Radical_SAM"/>
    <property type="match status" value="1"/>
</dbReference>
<dbReference type="EC" id="2.8.4.4" evidence="8"/>
<evidence type="ECO:0000313" key="11">
    <source>
        <dbReference type="EMBL" id="GAX87068.1"/>
    </source>
</evidence>
<dbReference type="SFLD" id="SFLDG01082">
    <property type="entry name" value="B12-binding_domain_containing"/>
    <property type="match status" value="1"/>
</dbReference>
<keyword evidence="4 8" id="KW-0949">S-adenosyl-L-methionine</keyword>
<keyword evidence="1 8" id="KW-0004">4Fe-4S</keyword>
<feature type="binding site" evidence="8">
    <location>
        <position position="11"/>
    </location>
    <ligand>
        <name>[4Fe-4S] cluster</name>
        <dbReference type="ChEBI" id="CHEBI:49883"/>
        <label>1</label>
    </ligand>
</feature>
<dbReference type="FunFam" id="3.80.30.20:FF:000001">
    <property type="entry name" value="tRNA-2-methylthio-N(6)-dimethylallyladenosine synthase 2"/>
    <property type="match status" value="1"/>
</dbReference>
<keyword evidence="12" id="KW-1185">Reference proteome</keyword>
<dbReference type="SFLD" id="SFLDS00029">
    <property type="entry name" value="Radical_SAM"/>
    <property type="match status" value="1"/>
</dbReference>
<dbReference type="InterPro" id="IPR005840">
    <property type="entry name" value="Ribosomal_uS12_MeSTrfase_RimO"/>
</dbReference>
<dbReference type="InterPro" id="IPR002792">
    <property type="entry name" value="TRAM_dom"/>
</dbReference>
<dbReference type="GO" id="GO:0005829">
    <property type="term" value="C:cytosol"/>
    <property type="evidence" value="ECO:0007669"/>
    <property type="project" value="TreeGrafter"/>
</dbReference>
<dbReference type="OrthoDB" id="9805215at2"/>
<dbReference type="PROSITE" id="PS01278">
    <property type="entry name" value="MTTASE_RADICAL"/>
    <property type="match status" value="1"/>
</dbReference>
<name>A0A292YBD4_9BACT</name>
<dbReference type="Pfam" id="PF18693">
    <property type="entry name" value="TRAM_2"/>
    <property type="match status" value="1"/>
</dbReference>
<dbReference type="GO" id="GO:0035599">
    <property type="term" value="F:aspartic acid methylthiotransferase activity"/>
    <property type="evidence" value="ECO:0007669"/>
    <property type="project" value="TreeGrafter"/>
</dbReference>
<dbReference type="PANTHER" id="PTHR43837">
    <property type="entry name" value="RIBOSOMAL PROTEIN S12 METHYLTHIOTRANSFERASE RIMO"/>
    <property type="match status" value="1"/>
</dbReference>
<dbReference type="PROSITE" id="PS51449">
    <property type="entry name" value="MTTASE_N"/>
    <property type="match status" value="1"/>
</dbReference>
<dbReference type="NCBIfam" id="TIGR01125">
    <property type="entry name" value="30S ribosomal protein S12 methylthiotransferase RimO"/>
    <property type="match status" value="1"/>
</dbReference>
<evidence type="ECO:0000259" key="9">
    <source>
        <dbReference type="PROSITE" id="PS51449"/>
    </source>
</evidence>
<comment type="similarity">
    <text evidence="8">Belongs to the methylthiotransferase family. RimO subfamily.</text>
</comment>
<reference evidence="11 12" key="1">
    <citation type="journal article" date="2017" name="Syst. Appl. Microbiol.">
        <title>Lebetimonas natsushimae sp. nov., a novel strictly anaerobic, moderately thermophilic chemoautotroph isolated from a deep-sea hydrothermal vent polychaete nest in the Mid-Okinawa Trough.</title>
        <authorList>
            <person name="Nagata R."/>
            <person name="Takaki Y."/>
            <person name="Tame A."/>
            <person name="Nunoura T."/>
            <person name="Muto H."/>
            <person name="Mino S."/>
            <person name="Sawayama S."/>
            <person name="Takai K."/>
            <person name="Nakagawa S."/>
        </authorList>
    </citation>
    <scope>NUCLEOTIDE SEQUENCE [LARGE SCALE GENOMIC DNA]</scope>
    <source>
        <strain evidence="11 12">HS1857</strain>
    </source>
</reference>
<feature type="binding site" evidence="8">
    <location>
        <position position="152"/>
    </location>
    <ligand>
        <name>[4Fe-4S] cluster</name>
        <dbReference type="ChEBI" id="CHEBI:49883"/>
        <label>2</label>
        <note>4Fe-4S-S-AdoMet</note>
    </ligand>
</feature>
<keyword evidence="7 8" id="KW-0411">Iron-sulfur</keyword>
<dbReference type="PANTHER" id="PTHR43837:SF1">
    <property type="entry name" value="RIBOSOMAL PROTEIN US12 METHYLTHIOTRANSFERASE RIMO"/>
    <property type="match status" value="1"/>
</dbReference>
<gene>
    <name evidence="8" type="primary">rimO</name>
    <name evidence="11" type="ORF">LNAT_P0363</name>
</gene>
<feature type="binding site" evidence="8">
    <location>
        <position position="145"/>
    </location>
    <ligand>
        <name>[4Fe-4S] cluster</name>
        <dbReference type="ChEBI" id="CHEBI:49883"/>
        <label>2</label>
        <note>4Fe-4S-S-AdoMet</note>
    </ligand>
</feature>
<dbReference type="GO" id="GO:0103039">
    <property type="term" value="F:protein methylthiotransferase activity"/>
    <property type="evidence" value="ECO:0007669"/>
    <property type="project" value="UniProtKB-EC"/>
</dbReference>
<evidence type="ECO:0000256" key="3">
    <source>
        <dbReference type="ARBA" id="ARBA00022679"/>
    </source>
</evidence>
<evidence type="ECO:0000256" key="1">
    <source>
        <dbReference type="ARBA" id="ARBA00022485"/>
    </source>
</evidence>
<dbReference type="InterPro" id="IPR013848">
    <property type="entry name" value="Methylthiotransferase_N"/>
</dbReference>
<dbReference type="PROSITE" id="PS51918">
    <property type="entry name" value="RADICAL_SAM"/>
    <property type="match status" value="1"/>
</dbReference>
<evidence type="ECO:0000256" key="2">
    <source>
        <dbReference type="ARBA" id="ARBA00022490"/>
    </source>
</evidence>
<organism evidence="11 12">
    <name type="scientific">Lebetimonas natsushimae</name>
    <dbReference type="NCBI Taxonomy" id="1936991"/>
    <lineage>
        <taxon>Bacteria</taxon>
        <taxon>Pseudomonadati</taxon>
        <taxon>Campylobacterota</taxon>
        <taxon>Epsilonproteobacteria</taxon>
        <taxon>Nautiliales</taxon>
        <taxon>Nautiliaceae</taxon>
        <taxon>Lebetimonas</taxon>
    </lineage>
</organism>
<protein>
    <recommendedName>
        <fullName evidence="8">Ribosomal protein uS12 methylthiotransferase RimO</fullName>
        <shortName evidence="8">uS12 MTTase</shortName>
        <shortName evidence="8">uS12 methylthiotransferase</shortName>
        <ecNumber evidence="8">2.8.4.4</ecNumber>
    </recommendedName>
    <alternativeName>
        <fullName evidence="8">Ribosomal protein uS12 (aspartate-C(3))-methylthiotransferase</fullName>
    </alternativeName>
    <alternativeName>
        <fullName evidence="8">Ribosome maturation factor RimO</fullName>
    </alternativeName>
</protein>
<dbReference type="InterPro" id="IPR058240">
    <property type="entry name" value="rSAM_sf"/>
</dbReference>
<accession>A0A292YBD4</accession>
<keyword evidence="3 8" id="KW-0808">Transferase</keyword>
<comment type="catalytic activity">
    <reaction evidence="8">
        <text>L-aspartate(89)-[ribosomal protein uS12]-hydrogen + (sulfur carrier)-SH + AH2 + 2 S-adenosyl-L-methionine = 3-methylsulfanyl-L-aspartate(89)-[ribosomal protein uS12]-hydrogen + (sulfur carrier)-H + 5'-deoxyadenosine + L-methionine + A + S-adenosyl-L-homocysteine + 2 H(+)</text>
        <dbReference type="Rhea" id="RHEA:37087"/>
        <dbReference type="Rhea" id="RHEA-COMP:10460"/>
        <dbReference type="Rhea" id="RHEA-COMP:10461"/>
        <dbReference type="Rhea" id="RHEA-COMP:14737"/>
        <dbReference type="Rhea" id="RHEA-COMP:14739"/>
        <dbReference type="ChEBI" id="CHEBI:13193"/>
        <dbReference type="ChEBI" id="CHEBI:15378"/>
        <dbReference type="ChEBI" id="CHEBI:17319"/>
        <dbReference type="ChEBI" id="CHEBI:17499"/>
        <dbReference type="ChEBI" id="CHEBI:29917"/>
        <dbReference type="ChEBI" id="CHEBI:29961"/>
        <dbReference type="ChEBI" id="CHEBI:57844"/>
        <dbReference type="ChEBI" id="CHEBI:57856"/>
        <dbReference type="ChEBI" id="CHEBI:59789"/>
        <dbReference type="ChEBI" id="CHEBI:64428"/>
        <dbReference type="ChEBI" id="CHEBI:73599"/>
        <dbReference type="EC" id="2.8.4.4"/>
    </reaction>
</comment>
<dbReference type="Pfam" id="PF04055">
    <property type="entry name" value="Radical_SAM"/>
    <property type="match status" value="1"/>
</dbReference>
<dbReference type="Gene3D" id="3.40.50.12160">
    <property type="entry name" value="Methylthiotransferase, N-terminal domain"/>
    <property type="match status" value="1"/>
</dbReference>
<dbReference type="AlphaFoldDB" id="A0A292YBD4"/>
<evidence type="ECO:0000313" key="12">
    <source>
        <dbReference type="Proteomes" id="UP000217944"/>
    </source>
</evidence>
<feature type="binding site" evidence="8">
    <location>
        <position position="77"/>
    </location>
    <ligand>
        <name>[4Fe-4S] cluster</name>
        <dbReference type="ChEBI" id="CHEBI:49883"/>
        <label>1</label>
    </ligand>
</feature>
<feature type="binding site" evidence="8">
    <location>
        <position position="149"/>
    </location>
    <ligand>
        <name>[4Fe-4S] cluster</name>
        <dbReference type="ChEBI" id="CHEBI:49883"/>
        <label>2</label>
        <note>4Fe-4S-S-AdoMet</note>
    </ligand>
</feature>
<comment type="function">
    <text evidence="8">Catalyzes the methylthiolation of an aspartic acid residue of ribosomal protein uS12.</text>
</comment>
<dbReference type="EMBL" id="BDME01000001">
    <property type="protein sequence ID" value="GAX87068.1"/>
    <property type="molecule type" value="Genomic_DNA"/>
</dbReference>
<feature type="domain" description="MTTase N-terminal" evidence="9">
    <location>
        <begin position="2"/>
        <end position="114"/>
    </location>
</feature>
<evidence type="ECO:0000256" key="6">
    <source>
        <dbReference type="ARBA" id="ARBA00023004"/>
    </source>
</evidence>
<dbReference type="SUPFAM" id="SSF102114">
    <property type="entry name" value="Radical SAM enzymes"/>
    <property type="match status" value="1"/>
</dbReference>